<evidence type="ECO:0000313" key="2">
    <source>
        <dbReference type="EMBL" id="EGF25447.1"/>
    </source>
</evidence>
<comment type="caution">
    <text evidence="2">The sequence shown here is derived from an EMBL/GenBank/DDBJ whole genome shotgun (WGS) entry which is preliminary data.</text>
</comment>
<dbReference type="PATRIC" id="fig|991778.3.peg.4868"/>
<dbReference type="AlphaFoldDB" id="F2AXZ5"/>
<feature type="region of interest" description="Disordered" evidence="1">
    <location>
        <begin position="1"/>
        <end position="24"/>
    </location>
</feature>
<name>F2AXZ5_RHOBT</name>
<protein>
    <submittedName>
        <fullName evidence="2">Uncharacterized protein</fullName>
    </submittedName>
</protein>
<evidence type="ECO:0000256" key="1">
    <source>
        <dbReference type="SAM" id="MobiDB-lite"/>
    </source>
</evidence>
<accession>F2AXZ5</accession>
<gene>
    <name evidence="2" type="ORF">RBWH47_04864</name>
</gene>
<proteinExistence type="predicted"/>
<organism evidence="2 3">
    <name type="scientific">Rhodopirellula baltica WH47</name>
    <dbReference type="NCBI Taxonomy" id="991778"/>
    <lineage>
        <taxon>Bacteria</taxon>
        <taxon>Pseudomonadati</taxon>
        <taxon>Planctomycetota</taxon>
        <taxon>Planctomycetia</taxon>
        <taxon>Pirellulales</taxon>
        <taxon>Pirellulaceae</taxon>
        <taxon>Rhodopirellula</taxon>
    </lineage>
</organism>
<evidence type="ECO:0000313" key="3">
    <source>
        <dbReference type="Proteomes" id="UP000006222"/>
    </source>
</evidence>
<dbReference type="EMBL" id="AFAR01000229">
    <property type="protein sequence ID" value="EGF25447.1"/>
    <property type="molecule type" value="Genomic_DNA"/>
</dbReference>
<sequence length="69" mass="7592">MTTNLINRLPAEPLAPQSQPKTDSLHQVSLQLVERAATGRAIADCPVEDSPADDCFLVQRCDYLRINSP</sequence>
<reference evidence="2 3" key="1">
    <citation type="journal article" date="2013" name="Mar. Genomics">
        <title>Expression of sulfatases in Rhodopirellula baltica and the diversity of sulfatases in the genus Rhodopirellula.</title>
        <authorList>
            <person name="Wegner C.E."/>
            <person name="Richter-Heitmann T."/>
            <person name="Klindworth A."/>
            <person name="Klockow C."/>
            <person name="Richter M."/>
            <person name="Achstetter T."/>
            <person name="Glockner F.O."/>
            <person name="Harder J."/>
        </authorList>
    </citation>
    <scope>NUCLEOTIDE SEQUENCE [LARGE SCALE GENOMIC DNA]</scope>
    <source>
        <strain evidence="2 3">WH47</strain>
    </source>
</reference>
<dbReference type="Proteomes" id="UP000006222">
    <property type="component" value="Unassembled WGS sequence"/>
</dbReference>